<comment type="caution">
    <text evidence="2">The sequence shown here is derived from an EMBL/GenBank/DDBJ whole genome shotgun (WGS) entry which is preliminary data.</text>
</comment>
<evidence type="ECO:0000313" key="3">
    <source>
        <dbReference type="Proteomes" id="UP001419268"/>
    </source>
</evidence>
<dbReference type="Proteomes" id="UP001419268">
    <property type="component" value="Unassembled WGS sequence"/>
</dbReference>
<feature type="transmembrane region" description="Helical" evidence="1">
    <location>
        <begin position="6"/>
        <end position="27"/>
    </location>
</feature>
<sequence length="61" mass="6963">MDKHEILYRSLAGLLTWAQFLYILYLLSSDDILGSTIRLPNSLIFLLSYVLVASAKFVNLE</sequence>
<feature type="transmembrane region" description="Helical" evidence="1">
    <location>
        <begin position="39"/>
        <end position="58"/>
    </location>
</feature>
<keyword evidence="1" id="KW-0812">Transmembrane</keyword>
<keyword evidence="1" id="KW-1133">Transmembrane helix</keyword>
<accession>A0AAP0HLW2</accession>
<keyword evidence="1" id="KW-0472">Membrane</keyword>
<dbReference type="AlphaFoldDB" id="A0AAP0HLW2"/>
<protein>
    <submittedName>
        <fullName evidence="2">Uncharacterized protein</fullName>
    </submittedName>
</protein>
<reference evidence="2 3" key="1">
    <citation type="submission" date="2024-01" db="EMBL/GenBank/DDBJ databases">
        <title>Genome assemblies of Stephania.</title>
        <authorList>
            <person name="Yang L."/>
        </authorList>
    </citation>
    <scope>NUCLEOTIDE SEQUENCE [LARGE SCALE GENOMIC DNA]</scope>
    <source>
        <strain evidence="2">JXDWG</strain>
        <tissue evidence="2">Leaf</tissue>
    </source>
</reference>
<gene>
    <name evidence="2" type="ORF">Scep_028509</name>
</gene>
<proteinExistence type="predicted"/>
<name>A0AAP0HLW2_9MAGN</name>
<evidence type="ECO:0000256" key="1">
    <source>
        <dbReference type="SAM" id="Phobius"/>
    </source>
</evidence>
<dbReference type="EMBL" id="JBBNAG010000012">
    <property type="protein sequence ID" value="KAK9089427.1"/>
    <property type="molecule type" value="Genomic_DNA"/>
</dbReference>
<keyword evidence="3" id="KW-1185">Reference proteome</keyword>
<evidence type="ECO:0000313" key="2">
    <source>
        <dbReference type="EMBL" id="KAK9089427.1"/>
    </source>
</evidence>
<organism evidence="2 3">
    <name type="scientific">Stephania cephalantha</name>
    <dbReference type="NCBI Taxonomy" id="152367"/>
    <lineage>
        <taxon>Eukaryota</taxon>
        <taxon>Viridiplantae</taxon>
        <taxon>Streptophyta</taxon>
        <taxon>Embryophyta</taxon>
        <taxon>Tracheophyta</taxon>
        <taxon>Spermatophyta</taxon>
        <taxon>Magnoliopsida</taxon>
        <taxon>Ranunculales</taxon>
        <taxon>Menispermaceae</taxon>
        <taxon>Menispermoideae</taxon>
        <taxon>Cissampelideae</taxon>
        <taxon>Stephania</taxon>
    </lineage>
</organism>